<name>A0A6P1M2V7_9BACT</name>
<dbReference type="RefSeq" id="WP_160627752.1">
    <property type="nucleotide sequence ID" value="NZ_CP047593.1"/>
</dbReference>
<organism evidence="1 2">
    <name type="scientific">Tichowtungia aerotolerans</name>
    <dbReference type="NCBI Taxonomy" id="2697043"/>
    <lineage>
        <taxon>Bacteria</taxon>
        <taxon>Pseudomonadati</taxon>
        <taxon>Kiritimatiellota</taxon>
        <taxon>Tichowtungiia</taxon>
        <taxon>Tichowtungiales</taxon>
        <taxon>Tichowtungiaceae</taxon>
        <taxon>Tichowtungia</taxon>
    </lineage>
</organism>
<dbReference type="EMBL" id="CP047593">
    <property type="protein sequence ID" value="QHI68940.1"/>
    <property type="molecule type" value="Genomic_DNA"/>
</dbReference>
<accession>A0A6P1M2V7</accession>
<evidence type="ECO:0008006" key="3">
    <source>
        <dbReference type="Google" id="ProtNLM"/>
    </source>
</evidence>
<protein>
    <recommendedName>
        <fullName evidence="3">Cytosolic protein</fullName>
    </recommendedName>
</protein>
<dbReference type="Proteomes" id="UP000464954">
    <property type="component" value="Chromosome"/>
</dbReference>
<reference evidence="1 2" key="1">
    <citation type="submission" date="2020-01" db="EMBL/GenBank/DDBJ databases">
        <title>Ponticoccus aerotolerans gen. nov., sp. nov., an anaerobic bacterium and proposal of Ponticoccusceae fam. nov., Ponticoccusles ord. nov. and Ponticoccuse classis nov. in the phylum Kiritimatiellaeota.</title>
        <authorList>
            <person name="Zhou L.Y."/>
            <person name="Du Z.J."/>
        </authorList>
    </citation>
    <scope>NUCLEOTIDE SEQUENCE [LARGE SCALE GENOMIC DNA]</scope>
    <source>
        <strain evidence="1 2">S-5007</strain>
    </source>
</reference>
<sequence>MADCPNKEKNLKDCTCTYSCGKRGLCCECVAHHRASGQIPGCFFTKNGEATYDRSIAALARDHGIC</sequence>
<keyword evidence="2" id="KW-1185">Reference proteome</keyword>
<dbReference type="AlphaFoldDB" id="A0A6P1M2V7"/>
<dbReference type="KEGG" id="taer:GT409_05580"/>
<dbReference type="Pfam" id="PF20095">
    <property type="entry name" value="DUF6485"/>
    <property type="match status" value="1"/>
</dbReference>
<evidence type="ECO:0000313" key="1">
    <source>
        <dbReference type="EMBL" id="QHI68940.1"/>
    </source>
</evidence>
<gene>
    <name evidence="1" type="ORF">GT409_05580</name>
</gene>
<proteinExistence type="predicted"/>
<evidence type="ECO:0000313" key="2">
    <source>
        <dbReference type="Proteomes" id="UP000464954"/>
    </source>
</evidence>